<dbReference type="Pfam" id="PF18818">
    <property type="entry name" value="MPTase-PolyVal"/>
    <property type="match status" value="1"/>
</dbReference>
<dbReference type="Pfam" id="PF18830">
    <property type="entry name" value="LPD16"/>
    <property type="match status" value="1"/>
</dbReference>
<gene>
    <name evidence="5" type="ORF">H9747_07350</name>
</gene>
<evidence type="ECO:0000259" key="2">
    <source>
        <dbReference type="Pfam" id="PF08401"/>
    </source>
</evidence>
<evidence type="ECO:0000259" key="3">
    <source>
        <dbReference type="Pfam" id="PF18818"/>
    </source>
</evidence>
<feature type="domain" description="Polyvalent protein metallopeptidase" evidence="3">
    <location>
        <begin position="155"/>
        <end position="280"/>
    </location>
</feature>
<sequence length="478" mass="54811">MAGAFEKVMDSRKELVEKVIQLMEEGYHNNARAWSIQGLVPYNPESQVTYRGGNRLRLMIAGNEAGYKDPRWMTFRQLQKAGYRLKNDEHGVLCEKWIFETKVKTQTEDGQEIEEIKELDRPKVSYFYVFNAEQVEGYPDLPVKEYELDIMQIGDQLIKSSECPVYEVPQDSAYYNKSADHIVIPARYQFKDAKSFVATLVHEMGHSTGHSARLNRKFGMKFGDEDYAKEELRAELGALFIESDLELDPSGEVLEDHSDYLLSWIGALRKDPNELFRACADAEKISERIIHNYKLYIQQEDLSQNEIVSRTENVSADEAAYHLDQESYLYVQTSEGGYDYTLFDRFFKEIDGGQLDNPSLNIEAARDEILALHEISPELIEQIPIEEYERLPELIGKEPTVTINFSESGEQVEKEIEQEARDAGMTVEEYAANGYEPSQDIEVQTTVQPLIGELQRQSSIEPEKTQKISAGKRKTMGL</sequence>
<evidence type="ECO:0000313" key="6">
    <source>
        <dbReference type="Proteomes" id="UP000886814"/>
    </source>
</evidence>
<protein>
    <submittedName>
        <fullName evidence="5">DUF1738 domain-containing protein</fullName>
    </submittedName>
</protein>
<evidence type="ECO:0000259" key="4">
    <source>
        <dbReference type="Pfam" id="PF18830"/>
    </source>
</evidence>
<feature type="domain" description="N-terminal" evidence="2">
    <location>
        <begin position="10"/>
        <end position="130"/>
    </location>
</feature>
<feature type="region of interest" description="Disordered" evidence="1">
    <location>
        <begin position="453"/>
        <end position="478"/>
    </location>
</feature>
<dbReference type="InterPro" id="IPR041459">
    <property type="entry name" value="MPTase-PolyVal"/>
</dbReference>
<reference evidence="5" key="2">
    <citation type="submission" date="2021-04" db="EMBL/GenBank/DDBJ databases">
        <authorList>
            <person name="Gilroy R."/>
        </authorList>
    </citation>
    <scope>NUCLEOTIDE SEQUENCE</scope>
    <source>
        <strain evidence="5">CHK195-9823</strain>
    </source>
</reference>
<organism evidence="5 6">
    <name type="scientific">Candidatus Blautia stercorigallinarum</name>
    <dbReference type="NCBI Taxonomy" id="2838501"/>
    <lineage>
        <taxon>Bacteria</taxon>
        <taxon>Bacillati</taxon>
        <taxon>Bacillota</taxon>
        <taxon>Clostridia</taxon>
        <taxon>Lachnospirales</taxon>
        <taxon>Lachnospiraceae</taxon>
        <taxon>Blautia</taxon>
    </lineage>
</organism>
<evidence type="ECO:0000256" key="1">
    <source>
        <dbReference type="SAM" id="MobiDB-lite"/>
    </source>
</evidence>
<dbReference type="InterPro" id="IPR040568">
    <property type="entry name" value="LPD16"/>
</dbReference>
<dbReference type="EMBL" id="DXIQ01000045">
    <property type="protein sequence ID" value="HIV38799.1"/>
    <property type="molecule type" value="Genomic_DNA"/>
</dbReference>
<evidence type="ECO:0000313" key="5">
    <source>
        <dbReference type="EMBL" id="HIV38799.1"/>
    </source>
</evidence>
<dbReference type="Pfam" id="PF08401">
    <property type="entry name" value="ArdcN"/>
    <property type="match status" value="1"/>
</dbReference>
<proteinExistence type="predicted"/>
<dbReference type="GO" id="GO:0003697">
    <property type="term" value="F:single-stranded DNA binding"/>
    <property type="evidence" value="ECO:0007669"/>
    <property type="project" value="InterPro"/>
</dbReference>
<feature type="domain" description="Large polyvalent protein-associated" evidence="4">
    <location>
        <begin position="317"/>
        <end position="393"/>
    </location>
</feature>
<name>A0A9D1PDY9_9FIRM</name>
<reference evidence="5" key="1">
    <citation type="journal article" date="2021" name="PeerJ">
        <title>Extensive microbial diversity within the chicken gut microbiome revealed by metagenomics and culture.</title>
        <authorList>
            <person name="Gilroy R."/>
            <person name="Ravi A."/>
            <person name="Getino M."/>
            <person name="Pursley I."/>
            <person name="Horton D.L."/>
            <person name="Alikhan N.F."/>
            <person name="Baker D."/>
            <person name="Gharbi K."/>
            <person name="Hall N."/>
            <person name="Watson M."/>
            <person name="Adriaenssens E.M."/>
            <person name="Foster-Nyarko E."/>
            <person name="Jarju S."/>
            <person name="Secka A."/>
            <person name="Antonio M."/>
            <person name="Oren A."/>
            <person name="Chaudhuri R.R."/>
            <person name="La Ragione R."/>
            <person name="Hildebrand F."/>
            <person name="Pallen M.J."/>
        </authorList>
    </citation>
    <scope>NUCLEOTIDE SEQUENCE</scope>
    <source>
        <strain evidence="5">CHK195-9823</strain>
    </source>
</reference>
<dbReference type="InterPro" id="IPR013610">
    <property type="entry name" value="ArdC_N"/>
</dbReference>
<dbReference type="AlphaFoldDB" id="A0A9D1PDY9"/>
<dbReference type="Proteomes" id="UP000886814">
    <property type="component" value="Unassembled WGS sequence"/>
</dbReference>
<comment type="caution">
    <text evidence="5">The sequence shown here is derived from an EMBL/GenBank/DDBJ whole genome shotgun (WGS) entry which is preliminary data.</text>
</comment>
<accession>A0A9D1PDY9</accession>